<feature type="active site" description="O-(5'-phospho-DNA)-serine intermediate" evidence="4 5">
    <location>
        <position position="16"/>
    </location>
</feature>
<sequence length="561" mass="62074">MTDPQGLPAGVYARVSTKRQAGEKQTSIPDQVSKGRAVCAALGLPVHDVYIDPGVSGEELEQRPEMRRLLADVAAGRVRVAVAIDLNRIARDEFVFQQIFRTLDREEAFVHADGQLYDPENLSQLLTRGIKAVVASHDRRALIKQLANGQRARASAGGWPGGAPPYGYRLVWPTTAPGVKPKAQVEIDDAEVEMLLTAITLLVDERTEDGERLTTGLVADRLNAMGYTTRGGAVRPENRTPGPWSHSNLRRVLSSRSLLGEVYWGKPDSRPSGKHRTRVRRDGTPYYGETIKMQLEPLITPERFDEIQLALSLRAYGYKAESKPYPLSGATSACGGSLGGVYRKDRDLRQYRCNRRKSNATQKRLCDCPRINADWLDGRVWDEVSGLLTDPARLVAMAADYLGVEGDRARRGADRLPAIERKIAQLQRARVSRAADALKSGISPDLLRAAVGQIEEELAGLEEERDRLQAARRDRQSGQDRAVALARLAEQAATRLPQIRMEDRRDVLRLLGVNVTVLEQSSQPALRITGRLPASLPAQKAVTPATWDRGLRSPQRPQHRS</sequence>
<evidence type="ECO:0000259" key="9">
    <source>
        <dbReference type="PROSITE" id="PS51737"/>
    </source>
</evidence>
<protein>
    <recommendedName>
        <fullName evidence="12">DNA invertase Pin-like site-specific DNA recombinase</fullName>
    </recommendedName>
</protein>
<name>A0A7Z1AWJ6_9PSEU</name>
<feature type="region of interest" description="Disordered" evidence="7">
    <location>
        <begin position="535"/>
        <end position="561"/>
    </location>
</feature>
<dbReference type="EMBL" id="MSIF01000014">
    <property type="protein sequence ID" value="OLF07763.1"/>
    <property type="molecule type" value="Genomic_DNA"/>
</dbReference>
<evidence type="ECO:0008006" key="12">
    <source>
        <dbReference type="Google" id="ProtNLM"/>
    </source>
</evidence>
<dbReference type="Gene3D" id="3.40.50.1390">
    <property type="entry name" value="Resolvase, N-terminal catalytic domain"/>
    <property type="match status" value="1"/>
</dbReference>
<dbReference type="InterPro" id="IPR050639">
    <property type="entry name" value="SSR_resolvase"/>
</dbReference>
<feature type="coiled-coil region" evidence="6">
    <location>
        <begin position="451"/>
        <end position="481"/>
    </location>
</feature>
<dbReference type="Pfam" id="PF00239">
    <property type="entry name" value="Resolvase"/>
    <property type="match status" value="1"/>
</dbReference>
<dbReference type="InterPro" id="IPR011109">
    <property type="entry name" value="DNA_bind_recombinase_dom"/>
</dbReference>
<evidence type="ECO:0000256" key="7">
    <source>
        <dbReference type="SAM" id="MobiDB-lite"/>
    </source>
</evidence>
<dbReference type="Pfam" id="PF13408">
    <property type="entry name" value="Zn_ribbon_recom"/>
    <property type="match status" value="1"/>
</dbReference>
<dbReference type="InterPro" id="IPR038109">
    <property type="entry name" value="DNA_bind_recomb_sf"/>
</dbReference>
<dbReference type="SUPFAM" id="SSF53041">
    <property type="entry name" value="Resolvase-like"/>
    <property type="match status" value="1"/>
</dbReference>
<keyword evidence="3" id="KW-0233">DNA recombination</keyword>
<dbReference type="SMART" id="SM00857">
    <property type="entry name" value="Resolvase"/>
    <property type="match status" value="1"/>
</dbReference>
<dbReference type="Gene3D" id="3.90.1750.20">
    <property type="entry name" value="Putative Large Serine Recombinase, Chain B, Domain 2"/>
    <property type="match status" value="1"/>
</dbReference>
<dbReference type="InterPro" id="IPR036162">
    <property type="entry name" value="Resolvase-like_N_sf"/>
</dbReference>
<dbReference type="RefSeq" id="WP_075135603.1">
    <property type="nucleotide sequence ID" value="NZ_MSIF01000014.1"/>
</dbReference>
<dbReference type="CDD" id="cd00338">
    <property type="entry name" value="Ser_Recombinase"/>
    <property type="match status" value="1"/>
</dbReference>
<dbReference type="InterPro" id="IPR006119">
    <property type="entry name" value="Resolv_N"/>
</dbReference>
<feature type="domain" description="Resolvase/invertase-type recombinase catalytic" evidence="8">
    <location>
        <begin position="8"/>
        <end position="157"/>
    </location>
</feature>
<keyword evidence="6" id="KW-0175">Coiled coil</keyword>
<dbReference type="InterPro" id="IPR006118">
    <property type="entry name" value="Recombinase_CS"/>
</dbReference>
<gene>
    <name evidence="10" type="ORF">BLA60_25885</name>
</gene>
<dbReference type="AlphaFoldDB" id="A0A7Z1AWJ6"/>
<dbReference type="GO" id="GO:0003677">
    <property type="term" value="F:DNA binding"/>
    <property type="evidence" value="ECO:0007669"/>
    <property type="project" value="UniProtKB-KW"/>
</dbReference>
<dbReference type="Pfam" id="PF07508">
    <property type="entry name" value="Recombinase"/>
    <property type="match status" value="1"/>
</dbReference>
<evidence type="ECO:0000256" key="2">
    <source>
        <dbReference type="ARBA" id="ARBA00023125"/>
    </source>
</evidence>
<evidence type="ECO:0000313" key="10">
    <source>
        <dbReference type="EMBL" id="OLF07763.1"/>
    </source>
</evidence>
<keyword evidence="11" id="KW-1185">Reference proteome</keyword>
<evidence type="ECO:0000256" key="6">
    <source>
        <dbReference type="SAM" id="Coils"/>
    </source>
</evidence>
<evidence type="ECO:0000259" key="8">
    <source>
        <dbReference type="PROSITE" id="PS51736"/>
    </source>
</evidence>
<dbReference type="PROSITE" id="PS51736">
    <property type="entry name" value="RECOMBINASES_3"/>
    <property type="match status" value="1"/>
</dbReference>
<dbReference type="GO" id="GO:0015074">
    <property type="term" value="P:DNA integration"/>
    <property type="evidence" value="ECO:0007669"/>
    <property type="project" value="UniProtKB-KW"/>
</dbReference>
<evidence type="ECO:0000256" key="5">
    <source>
        <dbReference type="PROSITE-ProRule" id="PRU10137"/>
    </source>
</evidence>
<evidence type="ECO:0000256" key="4">
    <source>
        <dbReference type="PIRSR" id="PIRSR606118-50"/>
    </source>
</evidence>
<evidence type="ECO:0000256" key="3">
    <source>
        <dbReference type="ARBA" id="ARBA00023172"/>
    </source>
</evidence>
<evidence type="ECO:0000256" key="1">
    <source>
        <dbReference type="ARBA" id="ARBA00022908"/>
    </source>
</evidence>
<evidence type="ECO:0000313" key="11">
    <source>
        <dbReference type="Proteomes" id="UP000185696"/>
    </source>
</evidence>
<keyword evidence="1" id="KW-0229">DNA integration</keyword>
<keyword evidence="2" id="KW-0238">DNA-binding</keyword>
<organism evidence="10 11">
    <name type="scientific">Actinophytocola xinjiangensis</name>
    <dbReference type="NCBI Taxonomy" id="485602"/>
    <lineage>
        <taxon>Bacteria</taxon>
        <taxon>Bacillati</taxon>
        <taxon>Actinomycetota</taxon>
        <taxon>Actinomycetes</taxon>
        <taxon>Pseudonocardiales</taxon>
        <taxon>Pseudonocardiaceae</taxon>
    </lineage>
</organism>
<dbReference type="GO" id="GO:0000150">
    <property type="term" value="F:DNA strand exchange activity"/>
    <property type="evidence" value="ECO:0007669"/>
    <property type="project" value="InterPro"/>
</dbReference>
<dbReference type="PANTHER" id="PTHR30461">
    <property type="entry name" value="DNA-INVERTASE FROM LAMBDOID PROPHAGE"/>
    <property type="match status" value="1"/>
</dbReference>
<feature type="domain" description="Recombinase" evidence="9">
    <location>
        <begin position="165"/>
        <end position="317"/>
    </location>
</feature>
<dbReference type="PANTHER" id="PTHR30461:SF2">
    <property type="entry name" value="SERINE RECOMBINASE PINE-RELATED"/>
    <property type="match status" value="1"/>
</dbReference>
<reference evidence="10 11" key="1">
    <citation type="submission" date="2016-12" db="EMBL/GenBank/DDBJ databases">
        <title>The draft genome sequence of Actinophytocola xinjiangensis.</title>
        <authorList>
            <person name="Wang W."/>
            <person name="Yuan L."/>
        </authorList>
    </citation>
    <scope>NUCLEOTIDE SEQUENCE [LARGE SCALE GENOMIC DNA]</scope>
    <source>
        <strain evidence="10 11">CGMCC 4.4663</strain>
    </source>
</reference>
<dbReference type="PROSITE" id="PS00397">
    <property type="entry name" value="RECOMBINASES_1"/>
    <property type="match status" value="1"/>
</dbReference>
<proteinExistence type="predicted"/>
<dbReference type="PROSITE" id="PS51737">
    <property type="entry name" value="RECOMBINASE_DNA_BIND"/>
    <property type="match status" value="1"/>
</dbReference>
<dbReference type="InterPro" id="IPR025827">
    <property type="entry name" value="Zn_ribbon_recom_dom"/>
</dbReference>
<accession>A0A7Z1AWJ6</accession>
<dbReference type="Proteomes" id="UP000185696">
    <property type="component" value="Unassembled WGS sequence"/>
</dbReference>
<comment type="caution">
    <text evidence="10">The sequence shown here is derived from an EMBL/GenBank/DDBJ whole genome shotgun (WGS) entry which is preliminary data.</text>
</comment>